<proteinExistence type="predicted"/>
<dbReference type="eggNOG" id="ENOG5033IDW">
    <property type="taxonomic scope" value="Bacteria"/>
</dbReference>
<protein>
    <submittedName>
        <fullName evidence="1">Uncharacterized protein</fullName>
    </submittedName>
</protein>
<dbReference type="EMBL" id="JGYG01000010">
    <property type="protein sequence ID" value="KFI27760.1"/>
    <property type="molecule type" value="Genomic_DNA"/>
</dbReference>
<accession>A0A086Y0G0</accession>
<evidence type="ECO:0000313" key="2">
    <source>
        <dbReference type="Proteomes" id="UP000028826"/>
    </source>
</evidence>
<keyword evidence="2" id="KW-1185">Reference proteome</keyword>
<name>A0A086Y0G0_9RHOB</name>
<dbReference type="Proteomes" id="UP000028826">
    <property type="component" value="Unassembled WGS sequence"/>
</dbReference>
<organism evidence="1 2">
    <name type="scientific">Haematobacter massiliensis</name>
    <dbReference type="NCBI Taxonomy" id="195105"/>
    <lineage>
        <taxon>Bacteria</taxon>
        <taxon>Pseudomonadati</taxon>
        <taxon>Pseudomonadota</taxon>
        <taxon>Alphaproteobacteria</taxon>
        <taxon>Rhodobacterales</taxon>
        <taxon>Paracoccaceae</taxon>
        <taxon>Haematobacter</taxon>
    </lineage>
</organism>
<dbReference type="RefSeq" id="WP_035712743.1">
    <property type="nucleotide sequence ID" value="NZ_CAMIFG010000072.1"/>
</dbReference>
<sequence>MRNPIPGNGLGLPAAALHEIHDCLALALDATESRHPLPQPIREARSYMRAALRHTRNLMNGGGMATHSGETRS</sequence>
<evidence type="ECO:0000313" key="1">
    <source>
        <dbReference type="EMBL" id="KFI27760.1"/>
    </source>
</evidence>
<dbReference type="STRING" id="195105.CN97_00125"/>
<dbReference type="OrthoDB" id="7775772at2"/>
<comment type="caution">
    <text evidence="1">The sequence shown here is derived from an EMBL/GenBank/DDBJ whole genome shotgun (WGS) entry which is preliminary data.</text>
</comment>
<gene>
    <name evidence="1" type="ORF">CN97_00125</name>
</gene>
<dbReference type="AlphaFoldDB" id="A0A086Y0G0"/>
<reference evidence="1 2" key="1">
    <citation type="submission" date="2014-03" db="EMBL/GenBank/DDBJ databases">
        <title>Genome of Haematobacter massiliensis CCUG 47968.</title>
        <authorList>
            <person name="Wang D."/>
            <person name="Wang G."/>
        </authorList>
    </citation>
    <scope>NUCLEOTIDE SEQUENCE [LARGE SCALE GENOMIC DNA]</scope>
    <source>
        <strain evidence="1 2">CCUG 47968</strain>
    </source>
</reference>